<proteinExistence type="predicted"/>
<protein>
    <recommendedName>
        <fullName evidence="15">Non-specific serine/threonine protein kinase</fullName>
    </recommendedName>
</protein>
<dbReference type="SUPFAM" id="SSF47986">
    <property type="entry name" value="DEATH domain"/>
    <property type="match status" value="1"/>
</dbReference>
<evidence type="ECO:0000256" key="9">
    <source>
        <dbReference type="PROSITE-ProRule" id="PRU10141"/>
    </source>
</evidence>
<dbReference type="GO" id="GO:0005524">
    <property type="term" value="F:ATP binding"/>
    <property type="evidence" value="ECO:0007669"/>
    <property type="project" value="UniProtKB-UniRule"/>
</dbReference>
<dbReference type="OrthoDB" id="504170at2759"/>
<dbReference type="RefSeq" id="XP_038071490.1">
    <property type="nucleotide sequence ID" value="XM_038215562.1"/>
</dbReference>
<keyword evidence="7 9" id="KW-0067">ATP-binding</keyword>
<dbReference type="Pfam" id="PF12796">
    <property type="entry name" value="Ank_2"/>
    <property type="match status" value="3"/>
</dbReference>
<dbReference type="PROSITE" id="PS50011">
    <property type="entry name" value="PROTEIN_KINASE_DOM"/>
    <property type="match status" value="1"/>
</dbReference>
<dbReference type="Proteomes" id="UP000887568">
    <property type="component" value="Unplaced"/>
</dbReference>
<organism evidence="13 14">
    <name type="scientific">Patiria miniata</name>
    <name type="common">Bat star</name>
    <name type="synonym">Asterina miniata</name>
    <dbReference type="NCBI Taxonomy" id="46514"/>
    <lineage>
        <taxon>Eukaryota</taxon>
        <taxon>Metazoa</taxon>
        <taxon>Echinodermata</taxon>
        <taxon>Eleutherozoa</taxon>
        <taxon>Asterozoa</taxon>
        <taxon>Asteroidea</taxon>
        <taxon>Valvatacea</taxon>
        <taxon>Valvatida</taxon>
        <taxon>Asterinidae</taxon>
        <taxon>Patiria</taxon>
    </lineage>
</organism>
<feature type="repeat" description="ANK" evidence="8">
    <location>
        <begin position="543"/>
        <end position="575"/>
    </location>
</feature>
<feature type="binding site" evidence="9">
    <location>
        <position position="46"/>
    </location>
    <ligand>
        <name>ATP</name>
        <dbReference type="ChEBI" id="CHEBI:30616"/>
    </ligand>
</feature>
<dbReference type="GeneID" id="119740297"/>
<dbReference type="SMART" id="SM00248">
    <property type="entry name" value="ANK"/>
    <property type="match status" value="10"/>
</dbReference>
<reference evidence="13" key="1">
    <citation type="submission" date="2022-11" db="UniProtKB">
        <authorList>
            <consortium name="EnsemblMetazoa"/>
        </authorList>
    </citation>
    <scope>IDENTIFICATION</scope>
</reference>
<sequence length="1391" mass="156671">MLTFKTEPVEDFYEIGKEIGSGQYSEVKLVTERSTGQDFAGKFVKKRRYASSRRGSKREDIVREIEILSELSHSQIISLHEVFETQTEMVLILELVTGGELFHYLAEKDHVSEEVAAKFTKQILEGLKHMHDRQICHLDLKPENIMLLNMNSHEVKLIDFGLSRKLSKNKDITEMVGTPEFIAPEVVNYEPLTLATDMWAIGVITYILLSGCSPFLGDDQQETYTNVTRVDYDFDNEYFLSTSELAKDFISKLLREDPNQRASVDDCLNHVWIKPSNKIQRKLRDSSHLNTENLRRFNAKKRWKQSMKVVSICCRLSKNAKIRSTTGNLDGSSDPLEDNDESFVLMAVFHAVEDGNLQGIKELVENLTTYDANQKNKHGETALHMASGQGHLEIVEYLLNKGARIDIKDKHGDNAIYWAARQGQVELIEYLKDKGCPVNEQNKTKETPLHVASRYGQVEAAQYLCSLGINVDIQDEDGETPLHISAWHGYVGIVQKLCHINADLDLRNKDGETPLLCASARGHLEIVSILVKAGAKLNSTDKQGLTSLHHAVRRHHYNIVRFLCESNCDVNTQDKFGETALHIASKDGSLLILELLHCAGSNVDTISKSEMSPLQVAAKHGHIEIVRYLCLSGCKLEHRNKDGLTASQIAALEGHEDVVIMFRQVQGEKMREVYVHQLSSNSGSLSRIRLKIFGHQGVGKSTLIDSLKCGYLRGLFRRSKSNLSLIGRSATKKYMASKESLTGRSSSTSSAEPDYNGTKGIEISHINVPGAGEFSVMEFSGAESYHTSYCHFMDDDGAINLIVFRLDDSFEDQLSQVTYWMNYLKSRLPVSEPIGHCGKYSQQMKVALVATHADCRTCPKLPSGELISGEGNIVLYQIKKSFGRLFDICEMLFVVDANNSQSRDMKLLRTHLSNLRNAVVKHEPPLTVLCEAVLSILPVWRKSDKCQSFPVLTWQQFQEMVHTNINPLASELHLKDVIRQLHYMGEVQCFMSDLLQEIILIEPRWLCSNVIGQLLSPDTSDQPYGQYSVHYIQSVFPETDSMDIVQLLEAMDICTQGTVCEFPSLIKSIAPLGIWEKEDENGNLNVYGGVRLQIADCTSVLPIGLFARLQLSLRRNFQQDVEDLDTDLVLWKDGAKCVSGSMEAILVLTNEGQSIEIRVRGINDTRQGCFVFMEDLIHLVRNVVEESYPGLLLNQDVLSPTQLRNHDRFVMTYEPKHIFQVQIRKERSVRNEITEEDETFTDLFCFGSESIEANTIPGINLHIADLPELTRRQLSMLLDPPDPMGKDWCLMALSLGMMDRVPILDPLNNRCGPEESDSPTERTLQEWGSDPGSTIGTLVLKLRDLGRDDAARVILNSMPMYKFLPDPRAMEESQMRINGTPNNSSSTVASR</sequence>
<dbReference type="InterPro" id="IPR036770">
    <property type="entry name" value="Ankyrin_rpt-contain_sf"/>
</dbReference>
<feature type="repeat" description="ANK" evidence="8">
    <location>
        <begin position="510"/>
        <end position="542"/>
    </location>
</feature>
<dbReference type="InterPro" id="IPR000488">
    <property type="entry name" value="Death_dom"/>
</dbReference>
<feature type="repeat" description="ANK" evidence="8">
    <location>
        <begin position="444"/>
        <end position="476"/>
    </location>
</feature>
<feature type="domain" description="Protein kinase" evidence="10">
    <location>
        <begin position="13"/>
        <end position="273"/>
    </location>
</feature>
<keyword evidence="5 9" id="KW-0547">Nucleotide-binding</keyword>
<dbReference type="Gene3D" id="1.10.510.10">
    <property type="entry name" value="Transferase(Phosphotransferase) domain 1"/>
    <property type="match status" value="1"/>
</dbReference>
<dbReference type="SMART" id="SM00005">
    <property type="entry name" value="DEATH"/>
    <property type="match status" value="1"/>
</dbReference>
<keyword evidence="6" id="KW-0418">Kinase</keyword>
<feature type="repeat" description="ANK" evidence="8">
    <location>
        <begin position="477"/>
        <end position="509"/>
    </location>
</feature>
<dbReference type="InterPro" id="IPR027417">
    <property type="entry name" value="P-loop_NTPase"/>
</dbReference>
<evidence type="ECO:0000313" key="14">
    <source>
        <dbReference type="Proteomes" id="UP000887568"/>
    </source>
</evidence>
<dbReference type="Gene3D" id="3.40.50.300">
    <property type="entry name" value="P-loop containing nucleotide triphosphate hydrolases"/>
    <property type="match status" value="1"/>
</dbReference>
<feature type="repeat" description="ANK" evidence="8">
    <location>
        <begin position="411"/>
        <end position="443"/>
    </location>
</feature>
<feature type="repeat" description="ANK" evidence="8">
    <location>
        <begin position="378"/>
        <end position="410"/>
    </location>
</feature>
<evidence type="ECO:0000256" key="6">
    <source>
        <dbReference type="ARBA" id="ARBA00022777"/>
    </source>
</evidence>
<dbReference type="PROSITE" id="PS50088">
    <property type="entry name" value="ANK_REPEAT"/>
    <property type="match status" value="8"/>
</dbReference>
<name>A0A914B6Q1_PATMI</name>
<dbReference type="CTD" id="1612"/>
<evidence type="ECO:0000259" key="12">
    <source>
        <dbReference type="PROSITE" id="PS51424"/>
    </source>
</evidence>
<keyword evidence="4" id="KW-0677">Repeat</keyword>
<dbReference type="PROSITE" id="PS50017">
    <property type="entry name" value="DEATH_DOMAIN"/>
    <property type="match status" value="1"/>
</dbReference>
<dbReference type="GO" id="GO:0043065">
    <property type="term" value="P:positive regulation of apoptotic process"/>
    <property type="evidence" value="ECO:0007669"/>
    <property type="project" value="TreeGrafter"/>
</dbReference>
<dbReference type="EnsemblMetazoa" id="XM_038215562.1">
    <property type="protein sequence ID" value="XP_038071490.1"/>
    <property type="gene ID" value="LOC119740297"/>
</dbReference>
<dbReference type="PROSITE" id="PS51424">
    <property type="entry name" value="ROC"/>
    <property type="match status" value="1"/>
</dbReference>
<evidence type="ECO:0000313" key="13">
    <source>
        <dbReference type="EnsemblMetazoa" id="XP_038071490.1"/>
    </source>
</evidence>
<dbReference type="PRINTS" id="PR01415">
    <property type="entry name" value="ANKYRIN"/>
</dbReference>
<dbReference type="PROSITE" id="PS00107">
    <property type="entry name" value="PROTEIN_KINASE_ATP"/>
    <property type="match status" value="1"/>
</dbReference>
<dbReference type="SMART" id="SM00220">
    <property type="entry name" value="S_TKc"/>
    <property type="match status" value="1"/>
</dbReference>
<dbReference type="Gene3D" id="1.10.533.10">
    <property type="entry name" value="Death Domain, Fas"/>
    <property type="match status" value="1"/>
</dbReference>
<evidence type="ECO:0008006" key="15">
    <source>
        <dbReference type="Google" id="ProtNLM"/>
    </source>
</evidence>
<dbReference type="InterPro" id="IPR020859">
    <property type="entry name" value="ROC"/>
</dbReference>
<dbReference type="GO" id="GO:0005525">
    <property type="term" value="F:GTP binding"/>
    <property type="evidence" value="ECO:0007669"/>
    <property type="project" value="UniProtKB-KW"/>
</dbReference>
<dbReference type="PROSITE" id="PS00108">
    <property type="entry name" value="PROTEIN_KINASE_ST"/>
    <property type="match status" value="1"/>
</dbReference>
<feature type="repeat" description="ANK" evidence="8">
    <location>
        <begin position="576"/>
        <end position="608"/>
    </location>
</feature>
<dbReference type="GO" id="GO:0005634">
    <property type="term" value="C:nucleus"/>
    <property type="evidence" value="ECO:0007669"/>
    <property type="project" value="TreeGrafter"/>
</dbReference>
<dbReference type="PANTHER" id="PTHR24342">
    <property type="entry name" value="SERINE/THREONINE-PROTEIN KINASE 17"/>
    <property type="match status" value="1"/>
</dbReference>
<dbReference type="GO" id="GO:0035556">
    <property type="term" value="P:intracellular signal transduction"/>
    <property type="evidence" value="ECO:0007669"/>
    <property type="project" value="TreeGrafter"/>
</dbReference>
<evidence type="ECO:0000259" key="11">
    <source>
        <dbReference type="PROSITE" id="PS50017"/>
    </source>
</evidence>
<evidence type="ECO:0000256" key="1">
    <source>
        <dbReference type="ARBA" id="ARBA00001946"/>
    </source>
</evidence>
<feature type="domain" description="Death" evidence="11">
    <location>
        <begin position="1273"/>
        <end position="1358"/>
    </location>
</feature>
<feature type="domain" description="Roc" evidence="12">
    <location>
        <begin position="681"/>
        <end position="919"/>
    </location>
</feature>
<feature type="repeat" description="ANK" evidence="8">
    <location>
        <begin position="609"/>
        <end position="641"/>
    </location>
</feature>
<dbReference type="GO" id="GO:0004674">
    <property type="term" value="F:protein serine/threonine kinase activity"/>
    <property type="evidence" value="ECO:0007669"/>
    <property type="project" value="UniProtKB-KW"/>
</dbReference>
<dbReference type="PROSITE" id="PS50297">
    <property type="entry name" value="ANK_REP_REGION"/>
    <property type="match status" value="8"/>
</dbReference>
<dbReference type="FunFam" id="1.10.510.10:FF:000571">
    <property type="entry name" value="Maternal embryonic leucine zipper kinase"/>
    <property type="match status" value="1"/>
</dbReference>
<dbReference type="OMA" id="EPYHMAY"/>
<dbReference type="InterPro" id="IPR008271">
    <property type="entry name" value="Ser/Thr_kinase_AS"/>
</dbReference>
<dbReference type="SUPFAM" id="SSF52540">
    <property type="entry name" value="P-loop containing nucleoside triphosphate hydrolases"/>
    <property type="match status" value="1"/>
</dbReference>
<evidence type="ECO:0000256" key="3">
    <source>
        <dbReference type="ARBA" id="ARBA00022679"/>
    </source>
</evidence>
<evidence type="ECO:0000256" key="5">
    <source>
        <dbReference type="ARBA" id="ARBA00022741"/>
    </source>
</evidence>
<dbReference type="Pfam" id="PF00069">
    <property type="entry name" value="Pkinase"/>
    <property type="match status" value="1"/>
</dbReference>
<dbReference type="GO" id="GO:0045087">
    <property type="term" value="P:innate immune response"/>
    <property type="evidence" value="ECO:0007669"/>
    <property type="project" value="UniProtKB-ARBA"/>
</dbReference>
<dbReference type="InterPro" id="IPR002110">
    <property type="entry name" value="Ankyrin_rpt"/>
</dbReference>
<dbReference type="SUPFAM" id="SSF56112">
    <property type="entry name" value="Protein kinase-like (PK-like)"/>
    <property type="match status" value="1"/>
</dbReference>
<dbReference type="Pfam" id="PF00531">
    <property type="entry name" value="Death"/>
    <property type="match status" value="1"/>
</dbReference>
<keyword evidence="3" id="KW-0808">Transferase</keyword>
<evidence type="ECO:0000259" key="10">
    <source>
        <dbReference type="PROSITE" id="PS50011"/>
    </source>
</evidence>
<dbReference type="PANTHER" id="PTHR24342:SF14">
    <property type="entry name" value="DEATH-ASSOCIATED PROTEIN KINASE DAPK-1"/>
    <property type="match status" value="1"/>
</dbReference>
<dbReference type="InterPro" id="IPR000719">
    <property type="entry name" value="Prot_kinase_dom"/>
</dbReference>
<keyword evidence="14" id="KW-1185">Reference proteome</keyword>
<evidence type="ECO:0000256" key="8">
    <source>
        <dbReference type="PROSITE-ProRule" id="PRU00023"/>
    </source>
</evidence>
<dbReference type="Gene3D" id="1.25.40.20">
    <property type="entry name" value="Ankyrin repeat-containing domain"/>
    <property type="match status" value="3"/>
</dbReference>
<dbReference type="CDD" id="cd08782">
    <property type="entry name" value="Death_DAPK1"/>
    <property type="match status" value="1"/>
</dbReference>
<dbReference type="InterPro" id="IPR017441">
    <property type="entry name" value="Protein_kinase_ATP_BS"/>
</dbReference>
<dbReference type="SUPFAM" id="SSF48403">
    <property type="entry name" value="Ankyrin repeat"/>
    <property type="match status" value="1"/>
</dbReference>
<dbReference type="FunFam" id="3.30.200.20:FF:000042">
    <property type="entry name" value="Aurora kinase A"/>
    <property type="match status" value="1"/>
</dbReference>
<keyword evidence="8" id="KW-0040">ANK repeat</keyword>
<dbReference type="Gene3D" id="3.30.200.20">
    <property type="entry name" value="Phosphorylase Kinase, domain 1"/>
    <property type="match status" value="1"/>
</dbReference>
<accession>A0A914B6Q1</accession>
<dbReference type="Pfam" id="PF13637">
    <property type="entry name" value="Ank_4"/>
    <property type="match status" value="1"/>
</dbReference>
<evidence type="ECO:0000256" key="4">
    <source>
        <dbReference type="ARBA" id="ARBA00022737"/>
    </source>
</evidence>
<dbReference type="InterPro" id="IPR011009">
    <property type="entry name" value="Kinase-like_dom_sf"/>
</dbReference>
<keyword evidence="2" id="KW-0723">Serine/threonine-protein kinase</keyword>
<comment type="cofactor">
    <cofactor evidence="1">
        <name>Mg(2+)</name>
        <dbReference type="ChEBI" id="CHEBI:18420"/>
    </cofactor>
</comment>
<dbReference type="GO" id="GO:0005737">
    <property type="term" value="C:cytoplasm"/>
    <property type="evidence" value="ECO:0007669"/>
    <property type="project" value="UniProtKB-ARBA"/>
</dbReference>
<dbReference type="InterPro" id="IPR011029">
    <property type="entry name" value="DEATH-like_dom_sf"/>
</dbReference>
<evidence type="ECO:0000256" key="2">
    <source>
        <dbReference type="ARBA" id="ARBA00022527"/>
    </source>
</evidence>
<evidence type="ECO:0000256" key="7">
    <source>
        <dbReference type="ARBA" id="ARBA00022840"/>
    </source>
</evidence>